<proteinExistence type="predicted"/>
<comment type="caution">
    <text evidence="2">The sequence shown here is derived from an EMBL/GenBank/DDBJ whole genome shotgun (WGS) entry which is preliminary data.</text>
</comment>
<dbReference type="SUPFAM" id="SSF69118">
    <property type="entry name" value="AhpD-like"/>
    <property type="match status" value="1"/>
</dbReference>
<gene>
    <name evidence="2" type="ORF">ELS19_03425</name>
</gene>
<dbReference type="PANTHER" id="PTHR33930">
    <property type="entry name" value="ALKYL HYDROPEROXIDE REDUCTASE AHPD"/>
    <property type="match status" value="1"/>
</dbReference>
<dbReference type="Pfam" id="PF02627">
    <property type="entry name" value="CMD"/>
    <property type="match status" value="1"/>
</dbReference>
<dbReference type="PANTHER" id="PTHR33930:SF8">
    <property type="entry name" value="4-CARBOXYMUCONOLACTONE DECARBOXYLASE"/>
    <property type="match status" value="1"/>
</dbReference>
<dbReference type="Gene3D" id="1.20.1290.10">
    <property type="entry name" value="AhpD-like"/>
    <property type="match status" value="1"/>
</dbReference>
<dbReference type="NCBIfam" id="TIGR00778">
    <property type="entry name" value="ahpD_dom"/>
    <property type="match status" value="1"/>
</dbReference>
<dbReference type="EMBL" id="RZHH01000002">
    <property type="protein sequence ID" value="RYJ13113.1"/>
    <property type="molecule type" value="Genomic_DNA"/>
</dbReference>
<evidence type="ECO:0000313" key="3">
    <source>
        <dbReference type="Proteomes" id="UP000294028"/>
    </source>
</evidence>
<dbReference type="GeneID" id="9994226"/>
<evidence type="ECO:0000259" key="1">
    <source>
        <dbReference type="Pfam" id="PF02627"/>
    </source>
</evidence>
<dbReference type="Proteomes" id="UP000294028">
    <property type="component" value="Unassembled WGS sequence"/>
</dbReference>
<dbReference type="InterPro" id="IPR004675">
    <property type="entry name" value="AhpD_core"/>
</dbReference>
<evidence type="ECO:0000313" key="2">
    <source>
        <dbReference type="EMBL" id="RYJ13113.1"/>
    </source>
</evidence>
<reference evidence="2 3" key="1">
    <citation type="submission" date="2018-12" db="EMBL/GenBank/DDBJ databases">
        <title>Genome analysis provides insights into bioremediation potentialities of Halogeometricum borinquense strain N11.</title>
        <authorList>
            <person name="Najjari A."/>
            <person name="Youssef N."/>
            <person name="Fhoula I."/>
            <person name="Ben Dhia O."/>
            <person name="Mahjoubi M."/>
            <person name="Ouzari H.I."/>
            <person name="Cherif A."/>
        </authorList>
    </citation>
    <scope>NUCLEOTIDE SEQUENCE [LARGE SCALE GENOMIC DNA]</scope>
    <source>
        <strain evidence="2 3">N11</strain>
    </source>
</reference>
<dbReference type="InterPro" id="IPR029032">
    <property type="entry name" value="AhpD-like"/>
</dbReference>
<sequence length="133" mass="14757">MVSTQTEAEIEEYLGQVPSWLELLSEAAGDHSWGIVRDLELEETELPPREKALVALGAAAAMNCPYCVHFHREEAKLEDVTETELAEATNLAATVRYFSTVLHGSEADLDEFKRETSEIVEYIEEQQATAAGD</sequence>
<protein>
    <submittedName>
        <fullName evidence="2">Carboxymuconolactone decarboxylase family protein</fullName>
    </submittedName>
</protein>
<name>A0A482TGT5_9EURY</name>
<accession>A0A482TGT5</accession>
<dbReference type="OMA" id="YCIYFHT"/>
<dbReference type="RefSeq" id="WP_006056578.1">
    <property type="nucleotide sequence ID" value="NZ_RZHH01000002.1"/>
</dbReference>
<dbReference type="GO" id="GO:0051920">
    <property type="term" value="F:peroxiredoxin activity"/>
    <property type="evidence" value="ECO:0007669"/>
    <property type="project" value="InterPro"/>
</dbReference>
<feature type="domain" description="Carboxymuconolactone decarboxylase-like" evidence="1">
    <location>
        <begin position="36"/>
        <end position="104"/>
    </location>
</feature>
<organism evidence="2 3">
    <name type="scientific">Halogeometricum borinquense</name>
    <dbReference type="NCBI Taxonomy" id="60847"/>
    <lineage>
        <taxon>Archaea</taxon>
        <taxon>Methanobacteriati</taxon>
        <taxon>Methanobacteriota</taxon>
        <taxon>Stenosarchaea group</taxon>
        <taxon>Halobacteria</taxon>
        <taxon>Halobacteriales</taxon>
        <taxon>Haloferacaceae</taxon>
        <taxon>Halogeometricum</taxon>
    </lineage>
</organism>
<dbReference type="AlphaFoldDB" id="A0A482TGT5"/>
<dbReference type="InterPro" id="IPR003779">
    <property type="entry name" value="CMD-like"/>
</dbReference>